<dbReference type="HOGENOM" id="CLU_173998_3_0_4"/>
<dbReference type="InterPro" id="IPR010982">
    <property type="entry name" value="Lambda_DNA-bd_dom_sf"/>
</dbReference>
<dbReference type="AlphaFoldDB" id="Q2L2G5"/>
<dbReference type="CDD" id="cd00093">
    <property type="entry name" value="HTH_XRE"/>
    <property type="match status" value="1"/>
</dbReference>
<protein>
    <submittedName>
        <fullName evidence="1">Phage protein</fullName>
    </submittedName>
</protein>
<dbReference type="InterPro" id="IPR031856">
    <property type="entry name" value="YdaS_toxin-like"/>
</dbReference>
<dbReference type="InterPro" id="IPR001387">
    <property type="entry name" value="Cro/C1-type_HTH"/>
</dbReference>
<evidence type="ECO:0000313" key="1">
    <source>
        <dbReference type="EMBL" id="CAJ49051.1"/>
    </source>
</evidence>
<dbReference type="Pfam" id="PF15943">
    <property type="entry name" value="YdaS_toxin"/>
    <property type="match status" value="1"/>
</dbReference>
<dbReference type="SUPFAM" id="SSF47413">
    <property type="entry name" value="lambda repressor-like DNA-binding domains"/>
    <property type="match status" value="1"/>
</dbReference>
<gene>
    <name evidence="1" type="ordered locus">BAV1440</name>
</gene>
<name>Q2L2G5_BORA1</name>
<proteinExistence type="predicted"/>
<dbReference type="eggNOG" id="COG4197">
    <property type="taxonomic scope" value="Bacteria"/>
</dbReference>
<dbReference type="RefSeq" id="WP_012417116.1">
    <property type="nucleotide sequence ID" value="NC_010645.1"/>
</dbReference>
<dbReference type="GO" id="GO:0003677">
    <property type="term" value="F:DNA binding"/>
    <property type="evidence" value="ECO:0007669"/>
    <property type="project" value="InterPro"/>
</dbReference>
<dbReference type="OrthoDB" id="6446140at2"/>
<keyword evidence="2" id="KW-1185">Reference proteome</keyword>
<dbReference type="Proteomes" id="UP000001977">
    <property type="component" value="Chromosome"/>
</dbReference>
<evidence type="ECO:0000313" key="2">
    <source>
        <dbReference type="Proteomes" id="UP000001977"/>
    </source>
</evidence>
<reference evidence="1 2" key="1">
    <citation type="journal article" date="2006" name="J. Bacteriol.">
        <title>Comparison of the genome sequence of the poultry pathogen Bordetella avium with those of B. bronchiseptica, B. pertussis, and B. parapertussis reveals extensive diversity in surface structures associated with host interaction.</title>
        <authorList>
            <person name="Sebaihia M."/>
            <person name="Preston A."/>
            <person name="Maskell D.J."/>
            <person name="Kuzmiak H."/>
            <person name="Connell T.D."/>
            <person name="King N.D."/>
            <person name="Orndorff P.E."/>
            <person name="Miyamoto D.M."/>
            <person name="Thomson N.R."/>
            <person name="Harris D."/>
            <person name="Goble A."/>
            <person name="Lord A."/>
            <person name="Murphy L."/>
            <person name="Quail M.A."/>
            <person name="Rutter S."/>
            <person name="Squares R."/>
            <person name="Squares S."/>
            <person name="Woodward J."/>
            <person name="Parkhill J."/>
            <person name="Temple L.M."/>
        </authorList>
    </citation>
    <scope>NUCLEOTIDE SEQUENCE [LARGE SCALE GENOMIC DNA]</scope>
    <source>
        <strain evidence="1 2">197N</strain>
    </source>
</reference>
<dbReference type="Gene3D" id="1.10.260.40">
    <property type="entry name" value="lambda repressor-like DNA-binding domains"/>
    <property type="match status" value="1"/>
</dbReference>
<dbReference type="KEGG" id="bav:BAV1440"/>
<accession>Q2L2G5</accession>
<organism evidence="1 2">
    <name type="scientific">Bordetella avium (strain 197N)</name>
    <dbReference type="NCBI Taxonomy" id="360910"/>
    <lineage>
        <taxon>Bacteria</taxon>
        <taxon>Pseudomonadati</taxon>
        <taxon>Pseudomonadota</taxon>
        <taxon>Betaproteobacteria</taxon>
        <taxon>Burkholderiales</taxon>
        <taxon>Alcaligenaceae</taxon>
        <taxon>Bordetella</taxon>
    </lineage>
</organism>
<dbReference type="EMBL" id="AM167904">
    <property type="protein sequence ID" value="CAJ49051.1"/>
    <property type="molecule type" value="Genomic_DNA"/>
</dbReference>
<sequence>MRLAEYLSQKRGRQIALAKAIGVHAPDVSRWVRGKRPIPLEYGAAIEIATGGAVTRKDEWPDDYRRIWPELAAAPTLAAQQEGAGHV</sequence>